<dbReference type="OMA" id="YAITRRM"/>
<feature type="domain" description="AMP-dependent synthetase/ligase" evidence="3">
    <location>
        <begin position="58"/>
        <end position="412"/>
    </location>
</feature>
<dbReference type="PANTHER" id="PTHR43439">
    <property type="entry name" value="PHENYLACETATE-COENZYME A LIGASE"/>
    <property type="match status" value="1"/>
</dbReference>
<dbReference type="Gene3D" id="3.40.50.12780">
    <property type="entry name" value="N-terminal domain of ligase-like"/>
    <property type="match status" value="1"/>
</dbReference>
<dbReference type="InterPro" id="IPR000873">
    <property type="entry name" value="AMP-dep_synth/lig_dom"/>
</dbReference>
<dbReference type="GeneID" id="63684442"/>
<dbReference type="PANTHER" id="PTHR43439:SF2">
    <property type="entry name" value="ENZYME, PUTATIVE (JCVI)-RELATED"/>
    <property type="match status" value="1"/>
</dbReference>
<dbReference type="OrthoDB" id="429813at2759"/>
<name>M5FN65_DACPD</name>
<dbReference type="Pfam" id="PF23562">
    <property type="entry name" value="AMP-binding_C_3"/>
    <property type="match status" value="1"/>
</dbReference>
<dbReference type="AlphaFoldDB" id="M5FN65"/>
<evidence type="ECO:0000313" key="4">
    <source>
        <dbReference type="EMBL" id="EJT96905.1"/>
    </source>
</evidence>
<protein>
    <submittedName>
        <fullName evidence="4">Acetyl-CoA synthetase-like protein</fullName>
    </submittedName>
</protein>
<evidence type="ECO:0000256" key="2">
    <source>
        <dbReference type="ARBA" id="ARBA00022553"/>
    </source>
</evidence>
<dbReference type="InterPro" id="IPR042099">
    <property type="entry name" value="ANL_N_sf"/>
</dbReference>
<dbReference type="InterPro" id="IPR051414">
    <property type="entry name" value="Adenylate-forming_Reductase"/>
</dbReference>
<dbReference type="EMBL" id="JH795879">
    <property type="protein sequence ID" value="EJT96905.1"/>
    <property type="molecule type" value="Genomic_DNA"/>
</dbReference>
<evidence type="ECO:0000256" key="1">
    <source>
        <dbReference type="ARBA" id="ARBA00022450"/>
    </source>
</evidence>
<dbReference type="RefSeq" id="XP_040623803.1">
    <property type="nucleotide sequence ID" value="XM_040769380.1"/>
</dbReference>
<evidence type="ECO:0000313" key="5">
    <source>
        <dbReference type="Proteomes" id="UP000030653"/>
    </source>
</evidence>
<dbReference type="Proteomes" id="UP000030653">
    <property type="component" value="Unassembled WGS sequence"/>
</dbReference>
<keyword evidence="2" id="KW-0597">Phosphoprotein</keyword>
<dbReference type="HOGENOM" id="CLU_002220_3_2_1"/>
<gene>
    <name evidence="4" type="ORF">DACRYDRAFT_112245</name>
</gene>
<dbReference type="SUPFAM" id="SSF56801">
    <property type="entry name" value="Acetyl-CoA synthetase-like"/>
    <property type="match status" value="1"/>
</dbReference>
<keyword evidence="1" id="KW-0596">Phosphopantetheine</keyword>
<accession>M5FN65</accession>
<dbReference type="STRING" id="1858805.M5FN65"/>
<reference evidence="4 5" key="1">
    <citation type="journal article" date="2012" name="Science">
        <title>The Paleozoic origin of enzymatic lignin decomposition reconstructed from 31 fungal genomes.</title>
        <authorList>
            <person name="Floudas D."/>
            <person name="Binder M."/>
            <person name="Riley R."/>
            <person name="Barry K."/>
            <person name="Blanchette R.A."/>
            <person name="Henrissat B."/>
            <person name="Martinez A.T."/>
            <person name="Otillar R."/>
            <person name="Spatafora J.W."/>
            <person name="Yadav J.S."/>
            <person name="Aerts A."/>
            <person name="Benoit I."/>
            <person name="Boyd A."/>
            <person name="Carlson A."/>
            <person name="Copeland A."/>
            <person name="Coutinho P.M."/>
            <person name="de Vries R.P."/>
            <person name="Ferreira P."/>
            <person name="Findley K."/>
            <person name="Foster B."/>
            <person name="Gaskell J."/>
            <person name="Glotzer D."/>
            <person name="Gorecki P."/>
            <person name="Heitman J."/>
            <person name="Hesse C."/>
            <person name="Hori C."/>
            <person name="Igarashi K."/>
            <person name="Jurgens J.A."/>
            <person name="Kallen N."/>
            <person name="Kersten P."/>
            <person name="Kohler A."/>
            <person name="Kuees U."/>
            <person name="Kumar T.K.A."/>
            <person name="Kuo A."/>
            <person name="LaButti K."/>
            <person name="Larrondo L.F."/>
            <person name="Lindquist E."/>
            <person name="Ling A."/>
            <person name="Lombard V."/>
            <person name="Lucas S."/>
            <person name="Lundell T."/>
            <person name="Martin R."/>
            <person name="McLaughlin D.J."/>
            <person name="Morgenstern I."/>
            <person name="Morin E."/>
            <person name="Murat C."/>
            <person name="Nagy L.G."/>
            <person name="Nolan M."/>
            <person name="Ohm R.A."/>
            <person name="Patyshakuliyeva A."/>
            <person name="Rokas A."/>
            <person name="Ruiz-Duenas F.J."/>
            <person name="Sabat G."/>
            <person name="Salamov A."/>
            <person name="Samejima M."/>
            <person name="Schmutz J."/>
            <person name="Slot J.C."/>
            <person name="St John F."/>
            <person name="Stenlid J."/>
            <person name="Sun H."/>
            <person name="Sun S."/>
            <person name="Syed K."/>
            <person name="Tsang A."/>
            <person name="Wiebenga A."/>
            <person name="Young D."/>
            <person name="Pisabarro A."/>
            <person name="Eastwood D.C."/>
            <person name="Martin F."/>
            <person name="Cullen D."/>
            <person name="Grigoriev I.V."/>
            <person name="Hibbett D.S."/>
        </authorList>
    </citation>
    <scope>NUCLEOTIDE SEQUENCE [LARGE SCALE GENOMIC DNA]</scope>
    <source>
        <strain evidence="4 5">DJM-731 SS1</strain>
    </source>
</reference>
<sequence length="610" mass="67187">MVLLSNHNVPTRLFDVMDACDTLQSPCTASSTNLTSFVLPPSDGSIAFPQLLDFHLENNPDYPYAVLVSLDDDPDENVTVTWAEVARASFRLAAKLRTLVKVSDEQRREGVRIAILANTDTLTYVTLIFSVFRAGFVAFPLSTRNSAAPALEHLIQTTNTAYVIGSIAAPGSAPTSLEETTATLLAHVPTLQLLEFPGYADLYPRLSMSPIPPYDAEHDAIHTPKLPSVESFPEYKDMTNQNVLMILHSSGSTGFHKAIPMTHRFLNFAFRSHGNSVTATRCCLLGLPVFHAMGIFVMVGLPATYGTTNVMFKPSSGHVIPSPEVVLRGSQRGRADYLLAAPSYCAEWSHHQESVKYLTTLKSLMYGGGPLAADVGDRLVREGVKVISVYGMTEVAQIFALKFDVDHPEDWSYSELHPSLRAEFVPEGDNLYRLIVIDTDNHPIAISNQTNVSAFDTKDLLEQHPTRRHLWKTMGRVDDLIVMSNREKTNPSPMESILNGNPHIRASMMFGSGRFQVGVAIEPAGHICSITNDESLAEFRNLIWPDVEKANTIAPQHSRIFKELILVIDPKGSSFTRTPKGSINRNSTLQQLADEIDALYAAAEQLGRKA</sequence>
<keyword evidence="5" id="KW-1185">Reference proteome</keyword>
<evidence type="ECO:0000259" key="3">
    <source>
        <dbReference type="Pfam" id="PF00501"/>
    </source>
</evidence>
<organism evidence="4 5">
    <name type="scientific">Dacryopinax primogenitus (strain DJM 731)</name>
    <name type="common">Brown rot fungus</name>
    <dbReference type="NCBI Taxonomy" id="1858805"/>
    <lineage>
        <taxon>Eukaryota</taxon>
        <taxon>Fungi</taxon>
        <taxon>Dikarya</taxon>
        <taxon>Basidiomycota</taxon>
        <taxon>Agaricomycotina</taxon>
        <taxon>Dacrymycetes</taxon>
        <taxon>Dacrymycetales</taxon>
        <taxon>Dacrymycetaceae</taxon>
        <taxon>Dacryopinax</taxon>
    </lineage>
</organism>
<dbReference type="Pfam" id="PF00501">
    <property type="entry name" value="AMP-binding"/>
    <property type="match status" value="1"/>
</dbReference>
<proteinExistence type="predicted"/>